<reference evidence="1 2" key="1">
    <citation type="journal article" date="2009" name="Stand. Genomic Sci.">
        <title>Complete genome sequence of Pedobacter heparinus type strain (HIM 762-3).</title>
        <authorList>
            <person name="Han C."/>
            <person name="Spring S."/>
            <person name="Lapidus A."/>
            <person name="Del Rio T.G."/>
            <person name="Tice H."/>
            <person name="Copeland A."/>
            <person name="Cheng J.F."/>
            <person name="Lucas S."/>
            <person name="Chen F."/>
            <person name="Nolan M."/>
            <person name="Bruce D."/>
            <person name="Goodwin L."/>
            <person name="Pitluck S."/>
            <person name="Ivanova N."/>
            <person name="Mavromatis K."/>
            <person name="Mikhailova N."/>
            <person name="Pati A."/>
            <person name="Chen A."/>
            <person name="Palaniappan K."/>
            <person name="Land M."/>
            <person name="Hauser L."/>
            <person name="Chang Y.J."/>
            <person name="Jeffries C.C."/>
            <person name="Saunders E."/>
            <person name="Chertkov O."/>
            <person name="Brettin T."/>
            <person name="Goker M."/>
            <person name="Rohde M."/>
            <person name="Bristow J."/>
            <person name="Eisen J.A."/>
            <person name="Markowitz V."/>
            <person name="Hugenholtz P."/>
            <person name="Kyrpides N.C."/>
            <person name="Klenk H.P."/>
            <person name="Detter J.C."/>
        </authorList>
    </citation>
    <scope>NUCLEOTIDE SEQUENCE [LARGE SCALE GENOMIC DNA]</scope>
    <source>
        <strain evidence="2">ATCC 13125 / DSM 2366 / CIP 104194 / JCM 7457 / NBRC 12017 / NCIMB 9290 / NRRL B-14731 / HIM 762-3</strain>
    </source>
</reference>
<proteinExistence type="predicted"/>
<gene>
    <name evidence="1" type="ordered locus">Phep_1755</name>
</gene>
<dbReference type="EMBL" id="CP001681">
    <property type="protein sequence ID" value="ACU03964.1"/>
    <property type="molecule type" value="Genomic_DNA"/>
</dbReference>
<keyword evidence="2" id="KW-1185">Reference proteome</keyword>
<name>C6XV98_PEDHD</name>
<evidence type="ECO:0000313" key="1">
    <source>
        <dbReference type="EMBL" id="ACU03964.1"/>
    </source>
</evidence>
<protein>
    <submittedName>
        <fullName evidence="1">Uncharacterized protein</fullName>
    </submittedName>
</protein>
<dbReference type="KEGG" id="phe:Phep_1755"/>
<dbReference type="RefSeq" id="WP_015807578.1">
    <property type="nucleotide sequence ID" value="NC_013061.1"/>
</dbReference>
<dbReference type="AlphaFoldDB" id="C6XV98"/>
<sequence>MGITKYLTEIKKDFKVYGMRNEEYEAFLYYENQGIK</sequence>
<evidence type="ECO:0000313" key="2">
    <source>
        <dbReference type="Proteomes" id="UP000000852"/>
    </source>
</evidence>
<accession>C6XV98</accession>
<dbReference type="STRING" id="485917.Phep_1755"/>
<organism evidence="1 2">
    <name type="scientific">Pedobacter heparinus (strain ATCC 13125 / DSM 2366 / CIP 104194 / JCM 7457 / NBRC 12017 / NCIMB 9290 / NRRL B-14731 / HIM 762-3)</name>
    <dbReference type="NCBI Taxonomy" id="485917"/>
    <lineage>
        <taxon>Bacteria</taxon>
        <taxon>Pseudomonadati</taxon>
        <taxon>Bacteroidota</taxon>
        <taxon>Sphingobacteriia</taxon>
        <taxon>Sphingobacteriales</taxon>
        <taxon>Sphingobacteriaceae</taxon>
        <taxon>Pedobacter</taxon>
    </lineage>
</organism>
<dbReference type="Proteomes" id="UP000000852">
    <property type="component" value="Chromosome"/>
</dbReference>
<dbReference type="HOGENOM" id="CLU_211004_0_0_10"/>